<dbReference type="InterPro" id="IPR014710">
    <property type="entry name" value="RmlC-like_jellyroll"/>
</dbReference>
<name>A0ABV2EL03_9CAUL</name>
<accession>A0ABV2EL03</accession>
<dbReference type="InterPro" id="IPR000595">
    <property type="entry name" value="cNMP-bd_dom"/>
</dbReference>
<keyword evidence="2" id="KW-0238">DNA-binding</keyword>
<dbReference type="SMART" id="SM00419">
    <property type="entry name" value="HTH_CRP"/>
    <property type="match status" value="1"/>
</dbReference>
<dbReference type="CDD" id="cd00092">
    <property type="entry name" value="HTH_CRP"/>
    <property type="match status" value="1"/>
</dbReference>
<dbReference type="InterPro" id="IPR036388">
    <property type="entry name" value="WH-like_DNA-bd_sf"/>
</dbReference>
<feature type="domain" description="HTH crp-type" evidence="5">
    <location>
        <begin position="150"/>
        <end position="223"/>
    </location>
</feature>
<comment type="caution">
    <text evidence="6">The sequence shown here is derived from an EMBL/GenBank/DDBJ whole genome shotgun (WGS) entry which is preliminary data.</text>
</comment>
<proteinExistence type="predicted"/>
<dbReference type="InterPro" id="IPR036390">
    <property type="entry name" value="WH_DNA-bd_sf"/>
</dbReference>
<keyword evidence="1" id="KW-0805">Transcription regulation</keyword>
<dbReference type="Proteomes" id="UP001549110">
    <property type="component" value="Unassembled WGS sequence"/>
</dbReference>
<dbReference type="SUPFAM" id="SSF46785">
    <property type="entry name" value="Winged helix' DNA-binding domain"/>
    <property type="match status" value="1"/>
</dbReference>
<dbReference type="PANTHER" id="PTHR24567:SF28">
    <property type="entry name" value="LISTERIOLYSIN REGULATORY PROTEIN"/>
    <property type="match status" value="1"/>
</dbReference>
<evidence type="ECO:0000259" key="5">
    <source>
        <dbReference type="PROSITE" id="PS51063"/>
    </source>
</evidence>
<keyword evidence="7" id="KW-1185">Reference proteome</keyword>
<evidence type="ECO:0000313" key="7">
    <source>
        <dbReference type="Proteomes" id="UP001549110"/>
    </source>
</evidence>
<gene>
    <name evidence="6" type="ORF">ABID41_002852</name>
</gene>
<dbReference type="PANTHER" id="PTHR24567">
    <property type="entry name" value="CRP FAMILY TRANSCRIPTIONAL REGULATORY PROTEIN"/>
    <property type="match status" value="1"/>
</dbReference>
<dbReference type="Gene3D" id="1.10.10.10">
    <property type="entry name" value="Winged helix-like DNA-binding domain superfamily/Winged helix DNA-binding domain"/>
    <property type="match status" value="1"/>
</dbReference>
<keyword evidence="3" id="KW-0804">Transcription</keyword>
<evidence type="ECO:0000313" key="6">
    <source>
        <dbReference type="EMBL" id="MET3527734.1"/>
    </source>
</evidence>
<sequence>MMTVELDPSVLTGADLFDVLDAQDRAEVLRVGVVRRLPQGKRIFAQGDPGITCHSLLEGRVKIVQTRPDGAQSVIRFIGPGEMYGTVAALMDMPFPADSVAVLDSLEIYWPVKVMRELMTRFPQVAIRSAASAGHRLFELQNRVGELSGERVEQRIAHALVRLVRQAGRRTDEGIEIDFPITRQELAEMAGSTLHTVSRTLASWDDRGITASSRRHIVVRKLHVLLDMADHGAS</sequence>
<organism evidence="6 7">
    <name type="scientific">Phenylobacterium koreense</name>
    <dbReference type="NCBI Taxonomy" id="266125"/>
    <lineage>
        <taxon>Bacteria</taxon>
        <taxon>Pseudomonadati</taxon>
        <taxon>Pseudomonadota</taxon>
        <taxon>Alphaproteobacteria</taxon>
        <taxon>Caulobacterales</taxon>
        <taxon>Caulobacteraceae</taxon>
        <taxon>Phenylobacterium</taxon>
    </lineage>
</organism>
<evidence type="ECO:0000256" key="2">
    <source>
        <dbReference type="ARBA" id="ARBA00023125"/>
    </source>
</evidence>
<dbReference type="EMBL" id="JBEPLU010000002">
    <property type="protein sequence ID" value="MET3527734.1"/>
    <property type="molecule type" value="Genomic_DNA"/>
</dbReference>
<protein>
    <submittedName>
        <fullName evidence="6">CRP-like cAMP-binding protein</fullName>
    </submittedName>
</protein>
<dbReference type="Pfam" id="PF00027">
    <property type="entry name" value="cNMP_binding"/>
    <property type="match status" value="1"/>
</dbReference>
<feature type="domain" description="Cyclic nucleotide-binding" evidence="4">
    <location>
        <begin position="16"/>
        <end position="101"/>
    </location>
</feature>
<dbReference type="SUPFAM" id="SSF51206">
    <property type="entry name" value="cAMP-binding domain-like"/>
    <property type="match status" value="1"/>
</dbReference>
<dbReference type="InterPro" id="IPR050397">
    <property type="entry name" value="Env_Response_Regulators"/>
</dbReference>
<dbReference type="Gene3D" id="2.60.120.10">
    <property type="entry name" value="Jelly Rolls"/>
    <property type="match status" value="1"/>
</dbReference>
<reference evidence="6 7" key="1">
    <citation type="submission" date="2024-06" db="EMBL/GenBank/DDBJ databases">
        <title>Genomic Encyclopedia of Type Strains, Phase IV (KMG-IV): sequencing the most valuable type-strain genomes for metagenomic binning, comparative biology and taxonomic classification.</title>
        <authorList>
            <person name="Goeker M."/>
        </authorList>
    </citation>
    <scope>NUCLEOTIDE SEQUENCE [LARGE SCALE GENOMIC DNA]</scope>
    <source>
        <strain evidence="6 7">DSM 17809</strain>
    </source>
</reference>
<dbReference type="SMART" id="SM00100">
    <property type="entry name" value="cNMP"/>
    <property type="match status" value="1"/>
</dbReference>
<dbReference type="PROSITE" id="PS51063">
    <property type="entry name" value="HTH_CRP_2"/>
    <property type="match status" value="1"/>
</dbReference>
<evidence type="ECO:0000256" key="3">
    <source>
        <dbReference type="ARBA" id="ARBA00023163"/>
    </source>
</evidence>
<dbReference type="Pfam" id="PF13545">
    <property type="entry name" value="HTH_Crp_2"/>
    <property type="match status" value="1"/>
</dbReference>
<evidence type="ECO:0000256" key="1">
    <source>
        <dbReference type="ARBA" id="ARBA00023015"/>
    </source>
</evidence>
<dbReference type="PROSITE" id="PS50042">
    <property type="entry name" value="CNMP_BINDING_3"/>
    <property type="match status" value="1"/>
</dbReference>
<evidence type="ECO:0000259" key="4">
    <source>
        <dbReference type="PROSITE" id="PS50042"/>
    </source>
</evidence>
<dbReference type="InterPro" id="IPR012318">
    <property type="entry name" value="HTH_CRP"/>
</dbReference>
<dbReference type="CDD" id="cd00038">
    <property type="entry name" value="CAP_ED"/>
    <property type="match status" value="1"/>
</dbReference>
<dbReference type="InterPro" id="IPR018490">
    <property type="entry name" value="cNMP-bd_dom_sf"/>
</dbReference>